<dbReference type="PANTHER" id="PTHR10697:SF13">
    <property type="entry name" value="RICIN B LECTIN DOMAIN-CONTAINING PROTEIN"/>
    <property type="match status" value="1"/>
</dbReference>
<evidence type="ECO:0000313" key="3">
    <source>
        <dbReference type="RefSeq" id="XP_022337986.1"/>
    </source>
</evidence>
<dbReference type="GO" id="GO:0005764">
    <property type="term" value="C:lysosome"/>
    <property type="evidence" value="ECO:0007669"/>
    <property type="project" value="TreeGrafter"/>
</dbReference>
<evidence type="ECO:0000256" key="1">
    <source>
        <dbReference type="SAM" id="SignalP"/>
    </source>
</evidence>
<dbReference type="InterPro" id="IPR001299">
    <property type="entry name" value="Ependymin"/>
</dbReference>
<dbReference type="GeneID" id="111133680"/>
<protein>
    <submittedName>
        <fullName evidence="3">Uncharacterized protein LOC111133680</fullName>
    </submittedName>
</protein>
<dbReference type="GO" id="GO:0007160">
    <property type="term" value="P:cell-matrix adhesion"/>
    <property type="evidence" value="ECO:0007669"/>
    <property type="project" value="InterPro"/>
</dbReference>
<evidence type="ECO:0000313" key="2">
    <source>
        <dbReference type="Proteomes" id="UP000694844"/>
    </source>
</evidence>
<dbReference type="PANTHER" id="PTHR10697">
    <property type="entry name" value="MAMMALIAN EPENDYMIN-RELATED PROTEIN 1"/>
    <property type="match status" value="1"/>
</dbReference>
<feature type="chain" id="PRO_5034373802" evidence="1">
    <location>
        <begin position="19"/>
        <end position="231"/>
    </location>
</feature>
<dbReference type="OrthoDB" id="10001248at2759"/>
<keyword evidence="2" id="KW-1185">Reference proteome</keyword>
<sequence>MKLLISLAILSSVTPGLGQAAGECCPPSQLQGTAAFRGLVLKEEGADPYSGYSNIYHDEKRGKYVKDVKAEFEKAGPMTLFVLEDYAGGKRYTVVNGNCSVESLKGDFNRELCVNQSNFKGNINIGLDPSGLTMSLFGVNYSNPRYEIYGEAMVQQISAKRCLMQTEMVTVRKNSELFAMESGIVFNATASISNPAIFDIPKACKMASASRTNIRFASRFGVYLHGLNIKF</sequence>
<keyword evidence="1" id="KW-0732">Signal</keyword>
<feature type="signal peptide" evidence="1">
    <location>
        <begin position="1"/>
        <end position="18"/>
    </location>
</feature>
<dbReference type="GO" id="GO:0005509">
    <property type="term" value="F:calcium ion binding"/>
    <property type="evidence" value="ECO:0007669"/>
    <property type="project" value="InterPro"/>
</dbReference>
<reference evidence="3" key="1">
    <citation type="submission" date="2025-08" db="UniProtKB">
        <authorList>
            <consortium name="RefSeq"/>
        </authorList>
    </citation>
    <scope>IDENTIFICATION</scope>
    <source>
        <tissue evidence="3">Whole sample</tissue>
    </source>
</reference>
<dbReference type="AlphaFoldDB" id="A0A8B8EEI6"/>
<accession>A0A8B8EEI6</accession>
<proteinExistence type="predicted"/>
<organism evidence="2 3">
    <name type="scientific">Crassostrea virginica</name>
    <name type="common">Eastern oyster</name>
    <dbReference type="NCBI Taxonomy" id="6565"/>
    <lineage>
        <taxon>Eukaryota</taxon>
        <taxon>Metazoa</taxon>
        <taxon>Spiralia</taxon>
        <taxon>Lophotrochozoa</taxon>
        <taxon>Mollusca</taxon>
        <taxon>Bivalvia</taxon>
        <taxon>Autobranchia</taxon>
        <taxon>Pteriomorphia</taxon>
        <taxon>Ostreida</taxon>
        <taxon>Ostreoidea</taxon>
        <taxon>Ostreidae</taxon>
        <taxon>Crassostrea</taxon>
    </lineage>
</organism>
<dbReference type="Pfam" id="PF00811">
    <property type="entry name" value="Ependymin"/>
    <property type="match status" value="1"/>
</dbReference>
<dbReference type="RefSeq" id="XP_022337986.1">
    <property type="nucleotide sequence ID" value="XM_022482278.1"/>
</dbReference>
<dbReference type="Proteomes" id="UP000694844">
    <property type="component" value="Chromosome 5"/>
</dbReference>
<name>A0A8B8EEI6_CRAVI</name>
<dbReference type="KEGG" id="cvn:111133680"/>
<gene>
    <name evidence="3" type="primary">LOC111133680</name>
</gene>
<dbReference type="GO" id="GO:0005576">
    <property type="term" value="C:extracellular region"/>
    <property type="evidence" value="ECO:0007669"/>
    <property type="project" value="InterPro"/>
</dbReference>